<dbReference type="Proteomes" id="UP001589788">
    <property type="component" value="Unassembled WGS sequence"/>
</dbReference>
<accession>A0ABV6C423</accession>
<feature type="domain" description="BFN" evidence="1">
    <location>
        <begin position="1"/>
        <end position="133"/>
    </location>
</feature>
<dbReference type="PANTHER" id="PTHR15160:SF1">
    <property type="entry name" value="VON HIPPEL-LINDAU DISEASE TUMOR SUPPRESSOR"/>
    <property type="match status" value="1"/>
</dbReference>
<protein>
    <submittedName>
        <fullName evidence="2">Bifunctional nuclease family protein</fullName>
    </submittedName>
</protein>
<dbReference type="PANTHER" id="PTHR15160">
    <property type="entry name" value="VON HIPPEL-LINDAU PROTEIN"/>
    <property type="match status" value="1"/>
</dbReference>
<name>A0ABV6C423_9ACTN</name>
<reference evidence="2 3" key="1">
    <citation type="submission" date="2024-09" db="EMBL/GenBank/DDBJ databases">
        <authorList>
            <person name="Sun Q."/>
            <person name="Mori K."/>
        </authorList>
    </citation>
    <scope>NUCLEOTIDE SEQUENCE [LARGE SCALE GENOMIC DNA]</scope>
    <source>
        <strain evidence="2 3">JCM 15389</strain>
    </source>
</reference>
<gene>
    <name evidence="2" type="ORF">ACFFRE_07790</name>
</gene>
<evidence type="ECO:0000259" key="1">
    <source>
        <dbReference type="PROSITE" id="PS51658"/>
    </source>
</evidence>
<dbReference type="SUPFAM" id="SSF103256">
    <property type="entry name" value="Hypothetical protein TM0160"/>
    <property type="match status" value="1"/>
</dbReference>
<sequence length="167" mass="18207">MVEVRLSAVKVDLQSNTPVLLLTETSGAGRSLPIFIGAPEATAIAFAVQGVATPRPMTHDLFRDVLEELGVRLERVVITELRSATYYAELHLVSNGTTVHVSSRPSDAVALAVRTGSPLFVADELMDAEAIVLPTEDEDEEEDLSPEELVGQFRQFLDQVRPEDFSS</sequence>
<dbReference type="Pfam" id="PF02577">
    <property type="entry name" value="BFN_dom"/>
    <property type="match status" value="1"/>
</dbReference>
<keyword evidence="3" id="KW-1185">Reference proteome</keyword>
<dbReference type="Gene3D" id="3.10.690.10">
    <property type="entry name" value="Bifunctional nuclease domain"/>
    <property type="match status" value="1"/>
</dbReference>
<dbReference type="RefSeq" id="WP_248108807.1">
    <property type="nucleotide sequence ID" value="NZ_JAKHEX010000020.1"/>
</dbReference>
<organism evidence="2 3">
    <name type="scientific">Aciditerrimonas ferrireducens</name>
    <dbReference type="NCBI Taxonomy" id="667306"/>
    <lineage>
        <taxon>Bacteria</taxon>
        <taxon>Bacillati</taxon>
        <taxon>Actinomycetota</taxon>
        <taxon>Acidimicrobiia</taxon>
        <taxon>Acidimicrobiales</taxon>
        <taxon>Acidimicrobiaceae</taxon>
        <taxon>Aciditerrimonas</taxon>
    </lineage>
</organism>
<dbReference type="InterPro" id="IPR003729">
    <property type="entry name" value="Bi_nuclease_dom"/>
</dbReference>
<dbReference type="PROSITE" id="PS51658">
    <property type="entry name" value="BFN"/>
    <property type="match status" value="1"/>
</dbReference>
<comment type="caution">
    <text evidence="2">The sequence shown here is derived from an EMBL/GenBank/DDBJ whole genome shotgun (WGS) entry which is preliminary data.</text>
</comment>
<dbReference type="InterPro" id="IPR036104">
    <property type="entry name" value="BFN_sf"/>
</dbReference>
<proteinExistence type="predicted"/>
<evidence type="ECO:0000313" key="2">
    <source>
        <dbReference type="EMBL" id="MFC0082048.1"/>
    </source>
</evidence>
<evidence type="ECO:0000313" key="3">
    <source>
        <dbReference type="Proteomes" id="UP001589788"/>
    </source>
</evidence>
<dbReference type="EMBL" id="JBHLYQ010000066">
    <property type="protein sequence ID" value="MFC0082048.1"/>
    <property type="molecule type" value="Genomic_DNA"/>
</dbReference>